<dbReference type="EMBL" id="CP000555">
    <property type="protein sequence ID" value="ABM95505.1"/>
    <property type="molecule type" value="Genomic_DNA"/>
</dbReference>
<protein>
    <submittedName>
        <fullName evidence="3">Uncharacterized protein</fullName>
    </submittedName>
</protein>
<dbReference type="SUPFAM" id="SSF56059">
    <property type="entry name" value="Glutathione synthetase ATP-binding domain-like"/>
    <property type="match status" value="1"/>
</dbReference>
<dbReference type="RefSeq" id="WP_011830137.1">
    <property type="nucleotide sequence ID" value="NC_008825.1"/>
</dbReference>
<dbReference type="InterPro" id="IPR007296">
    <property type="entry name" value="DUF403"/>
</dbReference>
<reference evidence="3 4" key="1">
    <citation type="journal article" date="2007" name="J. Bacteriol.">
        <title>Whole-genome analysis of the methyl tert-butyl ether-degrading beta-proteobacterium Methylibium petroleiphilum PM1.</title>
        <authorList>
            <person name="Kane S.R."/>
            <person name="Chakicherla A.Y."/>
            <person name="Chain P.S.G."/>
            <person name="Schmidt R."/>
            <person name="Shin M.W."/>
            <person name="Legler T.C."/>
            <person name="Scow K.M."/>
            <person name="Larimer F.W."/>
            <person name="Lucas S.M."/>
            <person name="Richardson P.M."/>
            <person name="Hristova K.R."/>
        </authorList>
    </citation>
    <scope>NUCLEOTIDE SEQUENCE [LARGE SCALE GENOMIC DNA]</scope>
    <source>
        <strain evidence="4">ATCC BAA-1232 / LMG 22953 / PM1</strain>
    </source>
</reference>
<dbReference type="eggNOG" id="COG2308">
    <property type="taxonomic scope" value="Bacteria"/>
</dbReference>
<evidence type="ECO:0000259" key="2">
    <source>
        <dbReference type="Pfam" id="PF14403"/>
    </source>
</evidence>
<dbReference type="PANTHER" id="PTHR34595:SF2">
    <property type="entry name" value="BLR2978 PROTEIN"/>
    <property type="match status" value="1"/>
</dbReference>
<accession>A2SIW6</accession>
<evidence type="ECO:0000313" key="3">
    <source>
        <dbReference type="EMBL" id="ABM95505.1"/>
    </source>
</evidence>
<keyword evidence="4" id="KW-1185">Reference proteome</keyword>
<feature type="domain" description="Circularly permuted ATP-grasp type 2" evidence="2">
    <location>
        <begin position="106"/>
        <end position="491"/>
    </location>
</feature>
<organism evidence="3 4">
    <name type="scientific">Methylibium petroleiphilum (strain ATCC BAA-1232 / LMG 22953 / PM1)</name>
    <dbReference type="NCBI Taxonomy" id="420662"/>
    <lineage>
        <taxon>Bacteria</taxon>
        <taxon>Pseudomonadati</taxon>
        <taxon>Pseudomonadota</taxon>
        <taxon>Betaproteobacteria</taxon>
        <taxon>Burkholderiales</taxon>
        <taxon>Sphaerotilaceae</taxon>
        <taxon>Methylibium</taxon>
    </lineage>
</organism>
<dbReference type="Pfam" id="PF14403">
    <property type="entry name" value="CP_ATPgrasp_2"/>
    <property type="match status" value="1"/>
</dbReference>
<dbReference type="STRING" id="420662.Mpe_A2552"/>
<dbReference type="PANTHER" id="PTHR34595">
    <property type="entry name" value="BLR5612 PROTEIN"/>
    <property type="match status" value="1"/>
</dbReference>
<dbReference type="Proteomes" id="UP000000366">
    <property type="component" value="Chromosome"/>
</dbReference>
<dbReference type="eggNOG" id="COG2307">
    <property type="taxonomic scope" value="Bacteria"/>
</dbReference>
<feature type="domain" description="DUF403" evidence="1">
    <location>
        <begin position="540"/>
        <end position="878"/>
    </location>
</feature>
<evidence type="ECO:0000313" key="4">
    <source>
        <dbReference type="Proteomes" id="UP000000366"/>
    </source>
</evidence>
<dbReference type="KEGG" id="mpt:Mpe_A2552"/>
<dbReference type="InterPro" id="IPR051680">
    <property type="entry name" value="ATP-dep_Glu-Cys_Ligase-2"/>
</dbReference>
<gene>
    <name evidence="3" type="ordered locus">Mpe_A2552</name>
</gene>
<dbReference type="Pfam" id="PF04168">
    <property type="entry name" value="Alpha-E"/>
    <property type="match status" value="1"/>
</dbReference>
<dbReference type="HOGENOM" id="CLU_013951_0_0_4"/>
<proteinExistence type="predicted"/>
<name>A2SIW6_METPP</name>
<evidence type="ECO:0000259" key="1">
    <source>
        <dbReference type="Pfam" id="PF04168"/>
    </source>
</evidence>
<dbReference type="AlphaFoldDB" id="A2SIW6"/>
<dbReference type="Gene3D" id="3.40.50.11290">
    <property type="match status" value="1"/>
</dbReference>
<sequence>MQQSSLEFDASGGWHSDAVLHGVLHAARRADPGHYDELLQDTGQALRDRWQRFFELLGADGLSGLDRRAGQIAQQIHRNGVTYNVHQPAGVGGESIKRPWSLGVLPLLIEPADWQVIEAGIAQRARLLEAMLADCYGPQRLLHEGLLPPALVLGHPSYLRPLHGVVPAGDVRLHVLAFDIARGPGGEWSVVSQRSQAPSGLGYVLENRLIVSRQFPEAFRELRVEHIASSYRSLLDSLLGPASVIAAADGGATPRLALLTPGPYNETYFEQAYLARYLGLPLVEGGDLTVRDDRLYLKTVQGLEPVHGLLRRLDDIWCDPLELRADSALGVPGLLQVLRAGRLVMANALGTGFVESPGVLGFMPAISRRLLGEPLALPALASWWCGEDAAWQATRGELAARVIRPTYQGVRSRSFEPQIGGTLPSAAHEQWRARIDAEPDAYTLQRYLPFSQTPWWESGAFLPRTAMLRVYAIADGRGGYRVLPGGMTRIAARDPHIVSMQHGGASLDTWVLREGAVDTYSMLPQRLRPEEIAVHQRPVSSRTAENLFWMGRYTERTEQLVRLALATAALVEDDDDTPSAVLDAISELTQRSGLGPTGVPSLTQSPRVFERSVVAALADPEDHHSIAYNLAALDRVAGSLRERLSTEHGRLVRSMVEDFHARLTRALMPAPAGTDDDEGENERAIPAVPGLATDAMRGALEHLASQLAAVTGAQSDRMTRDDGWRLLTIGRQAERLITMSGTLRCFFEDGAVHSAHGFDLLLDLFDSSLTYRARYPGRQEALALLDLLVIDPANPRALGCVLRRLRTELAKLPGSAGSVEEMLGLLPPFGVGTTLVDLCRKAGPGQEAVVDDELVVALADRLADAGARLSDDVGRRYFALAGLHEQHLSV</sequence>
<dbReference type="InterPro" id="IPR025841">
    <property type="entry name" value="CP_ATPgrasp_2"/>
</dbReference>